<dbReference type="Proteomes" id="UP000182306">
    <property type="component" value="Chromosome"/>
</dbReference>
<evidence type="ECO:0000313" key="1">
    <source>
        <dbReference type="EMBL" id="APG90085.1"/>
    </source>
</evidence>
<gene>
    <name evidence="1" type="ORF">SAMCFNEI73_Ch0761</name>
</gene>
<reference evidence="1 2" key="1">
    <citation type="submission" date="2015-10" db="EMBL/GenBank/DDBJ databases">
        <title>Genomic differences between typical nodule nitrogen-fixing rhizobial strains and those coming from bean seeds.</title>
        <authorList>
            <person name="Peralta H."/>
            <person name="Aguilar-Vera A."/>
            <person name="Diaz R."/>
            <person name="Mora Y."/>
            <person name="Martinez-Batallar G."/>
            <person name="Salazar E."/>
            <person name="Vargas-Lagunas C."/>
            <person name="Encarnacion S."/>
            <person name="Girard L."/>
            <person name="Mora J."/>
        </authorList>
    </citation>
    <scope>NUCLEOTIDE SEQUENCE [LARGE SCALE GENOMIC DNA]</scope>
    <source>
        <strain evidence="1 2">CFNEI 73</strain>
    </source>
</reference>
<dbReference type="AlphaFoldDB" id="A0A1L3LJ57"/>
<keyword evidence="2" id="KW-1185">Reference proteome</keyword>
<proteinExistence type="predicted"/>
<name>A0A1L3LJ57_9HYPH</name>
<organism evidence="1 2">
    <name type="scientific">Sinorhizobium americanum</name>
    <dbReference type="NCBI Taxonomy" id="194963"/>
    <lineage>
        <taxon>Bacteria</taxon>
        <taxon>Pseudomonadati</taxon>
        <taxon>Pseudomonadota</taxon>
        <taxon>Alphaproteobacteria</taxon>
        <taxon>Hyphomicrobiales</taxon>
        <taxon>Rhizobiaceae</taxon>
        <taxon>Sinorhizobium/Ensifer group</taxon>
        <taxon>Sinorhizobium</taxon>
    </lineage>
</organism>
<sequence>MSAYDRTGSQTESLWSSSLYLWKNFSHRQISEASYCIATPNVVPSILDRMENISRSKKYENKKQIWEASS</sequence>
<accession>A0A1L3LJ57</accession>
<evidence type="ECO:0000313" key="2">
    <source>
        <dbReference type="Proteomes" id="UP000182306"/>
    </source>
</evidence>
<dbReference type="KEGG" id="same:SAMCFNEI73_Ch0761"/>
<protein>
    <submittedName>
        <fullName evidence="1">Dipeptide-binding ABC transporter, periplasmic substrate-binding component</fullName>
    </submittedName>
</protein>
<dbReference type="STRING" id="194963.SAMCFNEI73_Ch0761"/>
<dbReference type="EMBL" id="CP013107">
    <property type="protein sequence ID" value="APG90085.1"/>
    <property type="molecule type" value="Genomic_DNA"/>
</dbReference>